<accession>A0A151ICA8</accession>
<evidence type="ECO:0000313" key="2">
    <source>
        <dbReference type="Proteomes" id="UP000078542"/>
    </source>
</evidence>
<protein>
    <submittedName>
        <fullName evidence="1">Uncharacterized protein</fullName>
    </submittedName>
</protein>
<dbReference type="STRING" id="456900.A0A151ICA8"/>
<gene>
    <name evidence="1" type="ORF">ALC62_12152</name>
</gene>
<proteinExistence type="predicted"/>
<organism evidence="1 2">
    <name type="scientific">Cyphomyrmex costatus</name>
    <dbReference type="NCBI Taxonomy" id="456900"/>
    <lineage>
        <taxon>Eukaryota</taxon>
        <taxon>Metazoa</taxon>
        <taxon>Ecdysozoa</taxon>
        <taxon>Arthropoda</taxon>
        <taxon>Hexapoda</taxon>
        <taxon>Insecta</taxon>
        <taxon>Pterygota</taxon>
        <taxon>Neoptera</taxon>
        <taxon>Endopterygota</taxon>
        <taxon>Hymenoptera</taxon>
        <taxon>Apocrita</taxon>
        <taxon>Aculeata</taxon>
        <taxon>Formicoidea</taxon>
        <taxon>Formicidae</taxon>
        <taxon>Myrmicinae</taxon>
        <taxon>Cyphomyrmex</taxon>
    </lineage>
</organism>
<keyword evidence="2" id="KW-1185">Reference proteome</keyword>
<dbReference type="EMBL" id="KQ978078">
    <property type="protein sequence ID" value="KYM97206.1"/>
    <property type="molecule type" value="Genomic_DNA"/>
</dbReference>
<evidence type="ECO:0000313" key="1">
    <source>
        <dbReference type="EMBL" id="KYM97206.1"/>
    </source>
</evidence>
<sequence>MPQIMAEAFARGLLDKIMVEVLDVIDRDAEDGKSWEQHVTEETDDAQLEYVHGRPQANEFTHIHYSKADEIELIAKIVRDLRDIRIGDSCYVLPPSLLTLEKQNEKIYSRDMRLFLFEQVKYATCNDDEPLINPVTDVTETQRTTRGQGDMHQIHATILELPTKSTEPVKLIRKKKEGEATNEATNVSVDLLQQLIEDLENKAISTCSEDNASLDSVSKEHIAIWEEKEEQFIKTIDSNVDIRHDTTTGTLQDSESNGRFHVIKLKHDEELRSHSSQHVASTSKEVDLEEVQIEKRGSNSLSSLKPSYDDDNKTIDQILPFDNAEKRKTFNEATTKKKKKKKGFGSRLRKLFRAAFGRQKN</sequence>
<name>A0A151ICA8_9HYME</name>
<dbReference type="AlphaFoldDB" id="A0A151ICA8"/>
<dbReference type="Proteomes" id="UP000078542">
    <property type="component" value="Unassembled WGS sequence"/>
</dbReference>
<reference evidence="1 2" key="1">
    <citation type="submission" date="2016-03" db="EMBL/GenBank/DDBJ databases">
        <title>Cyphomyrmex costatus WGS genome.</title>
        <authorList>
            <person name="Nygaard S."/>
            <person name="Hu H."/>
            <person name="Boomsma J."/>
            <person name="Zhang G."/>
        </authorList>
    </citation>
    <scope>NUCLEOTIDE SEQUENCE [LARGE SCALE GENOMIC DNA]</scope>
    <source>
        <strain evidence="1">MS0001</strain>
        <tissue evidence="1">Whole body</tissue>
    </source>
</reference>